<gene>
    <name evidence="1" type="ORF">PACTADRAFT_3477</name>
</gene>
<protein>
    <submittedName>
        <fullName evidence="1">Uncharacterized protein</fullName>
    </submittedName>
</protein>
<organism evidence="1 2">
    <name type="scientific">Pachysolen tannophilus NRRL Y-2460</name>
    <dbReference type="NCBI Taxonomy" id="669874"/>
    <lineage>
        <taxon>Eukaryota</taxon>
        <taxon>Fungi</taxon>
        <taxon>Dikarya</taxon>
        <taxon>Ascomycota</taxon>
        <taxon>Saccharomycotina</taxon>
        <taxon>Pichiomycetes</taxon>
        <taxon>Pachysolenaceae</taxon>
        <taxon>Pachysolen</taxon>
    </lineage>
</organism>
<dbReference type="AlphaFoldDB" id="A0A1E4TS54"/>
<dbReference type="EMBL" id="KV454015">
    <property type="protein sequence ID" value="ODV94591.1"/>
    <property type="molecule type" value="Genomic_DNA"/>
</dbReference>
<proteinExistence type="predicted"/>
<sequence>MESIPDSGYKTVDRYFKNFLYSDVRAIFHQQLNLIQEYHRVSSVMVVNEAAVIDNVQDFSQEQRINLDYLPSEILQRICFFLYLFKDYSSIINFMASSSKIYVANLPLLYKLISLNICSNEIGEISACSTLLMLSQNPNISLNIRKANLNMIRPFLNKNNKNLFRSNFFYKFRIHLTKITLPSFNNLIILKIQVNDALGLISTLYHLPNSLKYLRIDIKNYKSRKFYRDFAKLKDSCYIKDFKCTNLQYFTIVSLNKSFIQRHISSNIKNYFEDYNLRSLENFQTFVEQHATLSFYKNYFNHNTQEINENSIPMKIKFTNELLKFLKCSKSTLLQIEAYNFDFSILLRQHNNDCDFNFPQLRLLIIDNVSIPKLINWFNFFIKDNLKPRTFVKKIPPKNENNHLARNELDISNITWMFYEKKESSDGKSYKLKVPINIFINDLNGKGLFYTNSKKIQNLNITGQEIESLQIWALTTDKILGLEKIKLLKKWLNLEL</sequence>
<evidence type="ECO:0000313" key="2">
    <source>
        <dbReference type="Proteomes" id="UP000094236"/>
    </source>
</evidence>
<dbReference type="Proteomes" id="UP000094236">
    <property type="component" value="Unassembled WGS sequence"/>
</dbReference>
<evidence type="ECO:0000313" key="1">
    <source>
        <dbReference type="EMBL" id="ODV94591.1"/>
    </source>
</evidence>
<keyword evidence="2" id="KW-1185">Reference proteome</keyword>
<reference evidence="2" key="1">
    <citation type="submission" date="2016-05" db="EMBL/GenBank/DDBJ databases">
        <title>Comparative genomics of biotechnologically important yeasts.</title>
        <authorList>
            <consortium name="DOE Joint Genome Institute"/>
            <person name="Riley R."/>
            <person name="Haridas S."/>
            <person name="Wolfe K.H."/>
            <person name="Lopes M.R."/>
            <person name="Hittinger C.T."/>
            <person name="Goker M."/>
            <person name="Salamov A."/>
            <person name="Wisecaver J."/>
            <person name="Long T.M."/>
            <person name="Aerts A.L."/>
            <person name="Barry K."/>
            <person name="Choi C."/>
            <person name="Clum A."/>
            <person name="Coughlan A.Y."/>
            <person name="Deshpande S."/>
            <person name="Douglass A.P."/>
            <person name="Hanson S.J."/>
            <person name="Klenk H.-P."/>
            <person name="Labutti K."/>
            <person name="Lapidus A."/>
            <person name="Lindquist E."/>
            <person name="Lipzen A."/>
            <person name="Meier-Kolthoff J.P."/>
            <person name="Ohm R.A."/>
            <person name="Otillar R.P."/>
            <person name="Pangilinan J."/>
            <person name="Peng Y."/>
            <person name="Rokas A."/>
            <person name="Rosa C.A."/>
            <person name="Scheuner C."/>
            <person name="Sibirny A.A."/>
            <person name="Slot J.C."/>
            <person name="Stielow J.B."/>
            <person name="Sun H."/>
            <person name="Kurtzman C.P."/>
            <person name="Blackwell M."/>
            <person name="Grigoriev I.V."/>
            <person name="Jeffries T.W."/>
        </authorList>
    </citation>
    <scope>NUCLEOTIDE SEQUENCE [LARGE SCALE GENOMIC DNA]</scope>
    <source>
        <strain evidence="2">NRRL Y-2460</strain>
    </source>
</reference>
<name>A0A1E4TS54_PACTA</name>
<accession>A0A1E4TS54</accession>